<dbReference type="PANTHER" id="PTHR45528:SF1">
    <property type="entry name" value="SENSOR HISTIDINE KINASE CPXA"/>
    <property type="match status" value="1"/>
</dbReference>
<reference evidence="18 19" key="1">
    <citation type="submission" date="2020-07" db="EMBL/GenBank/DDBJ databases">
        <title>Draft whole-genome sequence of Heliobacterium chlorum DSM 3682, type strain.</title>
        <authorList>
            <person name="Kyndt J.A."/>
            <person name="Meyer T.E."/>
            <person name="Imhoff J.F."/>
        </authorList>
    </citation>
    <scope>NUCLEOTIDE SEQUENCE [LARGE SCALE GENOMIC DNA]</scope>
    <source>
        <strain evidence="18 19">DSM 3682</strain>
    </source>
</reference>
<feature type="coiled-coil region" evidence="14">
    <location>
        <begin position="589"/>
        <end position="616"/>
    </location>
</feature>
<evidence type="ECO:0000256" key="8">
    <source>
        <dbReference type="ARBA" id="ARBA00022741"/>
    </source>
</evidence>
<dbReference type="InterPro" id="IPR036097">
    <property type="entry name" value="HisK_dim/P_sf"/>
</dbReference>
<dbReference type="Proteomes" id="UP000617402">
    <property type="component" value="Unassembled WGS sequence"/>
</dbReference>
<keyword evidence="9 18" id="KW-0418">Kinase</keyword>
<feature type="transmembrane region" description="Helical" evidence="15">
    <location>
        <begin position="431"/>
        <end position="451"/>
    </location>
</feature>
<proteinExistence type="predicted"/>
<comment type="catalytic activity">
    <reaction evidence="1">
        <text>ATP + protein L-histidine = ADP + protein N-phospho-L-histidine.</text>
        <dbReference type="EC" id="2.7.13.3"/>
    </reaction>
</comment>
<evidence type="ECO:0000256" key="12">
    <source>
        <dbReference type="ARBA" id="ARBA00023012"/>
    </source>
</evidence>
<protein>
    <recommendedName>
        <fullName evidence="3">histidine kinase</fullName>
        <ecNumber evidence="3">2.7.13.3</ecNumber>
    </recommendedName>
</protein>
<feature type="transmembrane region" description="Helical" evidence="15">
    <location>
        <begin position="402"/>
        <end position="425"/>
    </location>
</feature>
<organism evidence="18 19">
    <name type="scientific">Heliobacterium chlorum</name>
    <dbReference type="NCBI Taxonomy" id="2698"/>
    <lineage>
        <taxon>Bacteria</taxon>
        <taxon>Bacillati</taxon>
        <taxon>Bacillota</taxon>
        <taxon>Clostridia</taxon>
        <taxon>Eubacteriales</taxon>
        <taxon>Heliobacteriaceae</taxon>
        <taxon>Heliobacterium</taxon>
    </lineage>
</organism>
<dbReference type="InterPro" id="IPR005467">
    <property type="entry name" value="His_kinase_dom"/>
</dbReference>
<keyword evidence="14" id="KW-0175">Coiled coil</keyword>
<evidence type="ECO:0000256" key="14">
    <source>
        <dbReference type="SAM" id="Coils"/>
    </source>
</evidence>
<evidence type="ECO:0000256" key="5">
    <source>
        <dbReference type="ARBA" id="ARBA00022553"/>
    </source>
</evidence>
<dbReference type="Pfam" id="PF02518">
    <property type="entry name" value="HATPase_c"/>
    <property type="match status" value="1"/>
</dbReference>
<feature type="transmembrane region" description="Helical" evidence="15">
    <location>
        <begin position="303"/>
        <end position="326"/>
    </location>
</feature>
<evidence type="ECO:0000256" key="7">
    <source>
        <dbReference type="ARBA" id="ARBA00022692"/>
    </source>
</evidence>
<evidence type="ECO:0000256" key="10">
    <source>
        <dbReference type="ARBA" id="ARBA00022840"/>
    </source>
</evidence>
<evidence type="ECO:0000256" key="9">
    <source>
        <dbReference type="ARBA" id="ARBA00022777"/>
    </source>
</evidence>
<keyword evidence="13 15" id="KW-0472">Membrane</keyword>
<dbReference type="InterPro" id="IPR050398">
    <property type="entry name" value="HssS/ArlS-like"/>
</dbReference>
<dbReference type="CDD" id="cd00082">
    <property type="entry name" value="HisKA"/>
    <property type="match status" value="1"/>
</dbReference>
<dbReference type="GO" id="GO:0016301">
    <property type="term" value="F:kinase activity"/>
    <property type="evidence" value="ECO:0007669"/>
    <property type="project" value="UniProtKB-KW"/>
</dbReference>
<evidence type="ECO:0000259" key="16">
    <source>
        <dbReference type="PROSITE" id="PS50109"/>
    </source>
</evidence>
<keyword evidence="4" id="KW-1003">Cell membrane</keyword>
<keyword evidence="8" id="KW-0547">Nucleotide-binding</keyword>
<dbReference type="PROSITE" id="PS50109">
    <property type="entry name" value="HIS_KIN"/>
    <property type="match status" value="1"/>
</dbReference>
<dbReference type="InterPro" id="IPR003660">
    <property type="entry name" value="HAMP_dom"/>
</dbReference>
<dbReference type="InterPro" id="IPR036890">
    <property type="entry name" value="HATPase_C_sf"/>
</dbReference>
<dbReference type="PROSITE" id="PS50885">
    <property type="entry name" value="HAMP"/>
    <property type="match status" value="1"/>
</dbReference>
<feature type="transmembrane region" description="Helical" evidence="15">
    <location>
        <begin position="12"/>
        <end position="35"/>
    </location>
</feature>
<feature type="domain" description="HAMP" evidence="17">
    <location>
        <begin position="451"/>
        <end position="503"/>
    </location>
</feature>
<evidence type="ECO:0000259" key="17">
    <source>
        <dbReference type="PROSITE" id="PS50885"/>
    </source>
</evidence>
<evidence type="ECO:0000256" key="6">
    <source>
        <dbReference type="ARBA" id="ARBA00022679"/>
    </source>
</evidence>
<sequence length="741" mass="83908">MLDTELKKISRSPIVTGFAFLLVVVSFGIAVTMFANLMKNVDSLEVLSERHYVNSSELSRYQQQVLEDLNQLLKYGNEENIKAGNSINKTDYEIRRQRIFDDWYAELDRRMELSDQPNDEKPNASTVESKLQKSQVIKNKFEQEMAGKLADLHQEMIDGEFREYRSLLQRVSNQPAFYYYATNGVVTYSNTDQRDRSYFTGFQAYYVVDKSVSKIYPTNKDYTGFYNSAFDYASNNTIYLAVNDEFLAQKQEERDRQYVHLYYGMRVIAGAVLLICIGLLYLIWETGKGNDGQTIQFQLIDRLYTDIALFGILTVVFSWAILMVQLIQSNFLDAPLFILDFLRPDFLSATLFSMISCSLGLWLLLSLVRRLKNRSLLKESLTYRAVSKIRTMLRTILTSGSLLIKIAAAIVLLVVSVFVLSALMVTAGSRLAFFFFLVLGALTAFAVYYTIYAVKPLQVIMDGVQIIKKGQLDHEIVINENSLFAALAKDVNTLADGLKRALAKEIKAERMKSELVTNVSHDLKTPLTSIINYADLLSKENLIPEVANEYVAVIKKKSERLKQMTQDLFEISRVQSGNITMEMERIDLAVLVNQSLAEQEEQIEASELEFKVNAQEGQALVMADGKRLSRVLENLIQNVLKYALAKTRVYITVSADETHVYVEFKNISNYEMNFNKDEILERFVRGDQSRTTEGSGLGLAIAQSNVAACGGVLKVTVDGDLFKVLIKMNKAFSDGDAPANL</sequence>
<keyword evidence="11 15" id="KW-1133">Transmembrane helix</keyword>
<dbReference type="Gene3D" id="1.10.287.130">
    <property type="match status" value="1"/>
</dbReference>
<dbReference type="RefSeq" id="WP_188041653.1">
    <property type="nucleotide sequence ID" value="NZ_JACVHF010000029.1"/>
</dbReference>
<keyword evidence="5" id="KW-0597">Phosphoprotein</keyword>
<evidence type="ECO:0000256" key="11">
    <source>
        <dbReference type="ARBA" id="ARBA00022989"/>
    </source>
</evidence>
<keyword evidence="7 15" id="KW-0812">Transmembrane</keyword>
<comment type="caution">
    <text evidence="18">The sequence shown here is derived from an EMBL/GenBank/DDBJ whole genome shotgun (WGS) entry which is preliminary data.</text>
</comment>
<evidence type="ECO:0000256" key="2">
    <source>
        <dbReference type="ARBA" id="ARBA00004651"/>
    </source>
</evidence>
<feature type="domain" description="Histidine kinase" evidence="16">
    <location>
        <begin position="518"/>
        <end position="715"/>
    </location>
</feature>
<name>A0ABR7T7Y7_HELCL</name>
<dbReference type="Pfam" id="PF00512">
    <property type="entry name" value="HisKA"/>
    <property type="match status" value="1"/>
</dbReference>
<keyword evidence="6" id="KW-0808">Transferase</keyword>
<evidence type="ECO:0000256" key="3">
    <source>
        <dbReference type="ARBA" id="ARBA00012438"/>
    </source>
</evidence>
<evidence type="ECO:0000256" key="4">
    <source>
        <dbReference type="ARBA" id="ARBA00022475"/>
    </source>
</evidence>
<dbReference type="InterPro" id="IPR003594">
    <property type="entry name" value="HATPase_dom"/>
</dbReference>
<evidence type="ECO:0000256" key="15">
    <source>
        <dbReference type="SAM" id="Phobius"/>
    </source>
</evidence>
<gene>
    <name evidence="18" type="ORF">H1S01_17355</name>
</gene>
<dbReference type="PANTHER" id="PTHR45528">
    <property type="entry name" value="SENSOR HISTIDINE KINASE CPXA"/>
    <property type="match status" value="1"/>
</dbReference>
<comment type="subcellular location">
    <subcellularLocation>
        <location evidence="2">Cell membrane</location>
        <topology evidence="2">Multi-pass membrane protein</topology>
    </subcellularLocation>
</comment>
<dbReference type="EMBL" id="JACVHF010000029">
    <property type="protein sequence ID" value="MBC9786232.1"/>
    <property type="molecule type" value="Genomic_DNA"/>
</dbReference>
<evidence type="ECO:0000313" key="18">
    <source>
        <dbReference type="EMBL" id="MBC9786232.1"/>
    </source>
</evidence>
<dbReference type="SMART" id="SM00388">
    <property type="entry name" value="HisKA"/>
    <property type="match status" value="1"/>
</dbReference>
<dbReference type="SMART" id="SM00387">
    <property type="entry name" value="HATPase_c"/>
    <property type="match status" value="1"/>
</dbReference>
<feature type="transmembrane region" description="Helical" evidence="15">
    <location>
        <begin position="261"/>
        <end position="283"/>
    </location>
</feature>
<accession>A0ABR7T7Y7</accession>
<keyword evidence="10" id="KW-0067">ATP-binding</keyword>
<dbReference type="SUPFAM" id="SSF47384">
    <property type="entry name" value="Homodimeric domain of signal transducing histidine kinase"/>
    <property type="match status" value="1"/>
</dbReference>
<dbReference type="Gene3D" id="3.30.565.10">
    <property type="entry name" value="Histidine kinase-like ATPase, C-terminal domain"/>
    <property type="match status" value="1"/>
</dbReference>
<keyword evidence="12" id="KW-0902">Two-component regulatory system</keyword>
<dbReference type="InterPro" id="IPR003661">
    <property type="entry name" value="HisK_dim/P_dom"/>
</dbReference>
<evidence type="ECO:0000256" key="1">
    <source>
        <dbReference type="ARBA" id="ARBA00000085"/>
    </source>
</evidence>
<keyword evidence="19" id="KW-1185">Reference proteome</keyword>
<evidence type="ECO:0000256" key="13">
    <source>
        <dbReference type="ARBA" id="ARBA00023136"/>
    </source>
</evidence>
<evidence type="ECO:0000313" key="19">
    <source>
        <dbReference type="Proteomes" id="UP000617402"/>
    </source>
</evidence>
<dbReference type="EC" id="2.7.13.3" evidence="3"/>
<feature type="transmembrane region" description="Helical" evidence="15">
    <location>
        <begin position="346"/>
        <end position="368"/>
    </location>
</feature>
<dbReference type="SUPFAM" id="SSF55874">
    <property type="entry name" value="ATPase domain of HSP90 chaperone/DNA topoisomerase II/histidine kinase"/>
    <property type="match status" value="1"/>
</dbReference>